<gene>
    <name evidence="2" type="ORF">NDM98_20665</name>
</gene>
<comment type="caution">
    <text evidence="2">The sequence shown here is derived from an EMBL/GenBank/DDBJ whole genome shotgun (WGS) entry which is preliminary data.</text>
</comment>
<sequence>MDNHSNDKKYIILPHSAYTKSLNSFKQGMHDMEKPKPKNKMTYVAGIGAAVLMGLLAFTFIPSHR</sequence>
<evidence type="ECO:0000313" key="2">
    <source>
        <dbReference type="EMBL" id="MCM2677619.1"/>
    </source>
</evidence>
<evidence type="ECO:0000256" key="1">
    <source>
        <dbReference type="SAM" id="Phobius"/>
    </source>
</evidence>
<evidence type="ECO:0000313" key="3">
    <source>
        <dbReference type="Proteomes" id="UP001203665"/>
    </source>
</evidence>
<dbReference type="RefSeq" id="WP_251611430.1">
    <property type="nucleotide sequence ID" value="NZ_JAMQJY010000005.1"/>
</dbReference>
<dbReference type="EMBL" id="JAMQJY010000005">
    <property type="protein sequence ID" value="MCM2677619.1"/>
    <property type="molecule type" value="Genomic_DNA"/>
</dbReference>
<name>A0ABT0XNZ4_9BACI</name>
<organism evidence="2 3">
    <name type="scientific">Alkalicoccobacillus plakortidis</name>
    <dbReference type="NCBI Taxonomy" id="444060"/>
    <lineage>
        <taxon>Bacteria</taxon>
        <taxon>Bacillati</taxon>
        <taxon>Bacillota</taxon>
        <taxon>Bacilli</taxon>
        <taxon>Bacillales</taxon>
        <taxon>Bacillaceae</taxon>
        <taxon>Alkalicoccobacillus</taxon>
    </lineage>
</organism>
<keyword evidence="3" id="KW-1185">Reference proteome</keyword>
<proteinExistence type="predicted"/>
<dbReference type="Proteomes" id="UP001203665">
    <property type="component" value="Unassembled WGS sequence"/>
</dbReference>
<reference evidence="2" key="1">
    <citation type="submission" date="2022-06" db="EMBL/GenBank/DDBJ databases">
        <title>Alkalicoccobacillus porphyridii sp. nov., isolated from a marine red alga, Porphyridium purpureum and reclassification of Shouchella plakortidis and Shouchella gibsonii as Alkalicoccobacillus plakortidis comb. nov. and Alkalicoccobacillus gibsonii comb. nov.</title>
        <authorList>
            <person name="Kim K.H."/>
            <person name="Lee J.K."/>
            <person name="Han D.M."/>
            <person name="Baek J.H."/>
            <person name="Jeon C.O."/>
        </authorList>
    </citation>
    <scope>NUCLEOTIDE SEQUENCE</scope>
    <source>
        <strain evidence="2">DSM 19153</strain>
    </source>
</reference>
<keyword evidence="1" id="KW-0472">Membrane</keyword>
<protein>
    <submittedName>
        <fullName evidence="2">Uncharacterized protein</fullName>
    </submittedName>
</protein>
<keyword evidence="1" id="KW-1133">Transmembrane helix</keyword>
<feature type="transmembrane region" description="Helical" evidence="1">
    <location>
        <begin position="41"/>
        <end position="61"/>
    </location>
</feature>
<accession>A0ABT0XNZ4</accession>
<keyword evidence="1" id="KW-0812">Transmembrane</keyword>